<evidence type="ECO:0000313" key="2">
    <source>
        <dbReference type="EMBL" id="SFQ36161.1"/>
    </source>
</evidence>
<dbReference type="GO" id="GO:0008168">
    <property type="term" value="F:methyltransferase activity"/>
    <property type="evidence" value="ECO:0007669"/>
    <property type="project" value="UniProtKB-KW"/>
</dbReference>
<dbReference type="RefSeq" id="WP_075024778.1">
    <property type="nucleotide sequence ID" value="NZ_FOVH01000028.1"/>
</dbReference>
<reference evidence="2 3" key="1">
    <citation type="submission" date="2016-10" db="EMBL/GenBank/DDBJ databases">
        <authorList>
            <person name="de Groot N.N."/>
        </authorList>
    </citation>
    <scope>NUCLEOTIDE SEQUENCE [LARGE SCALE GENOMIC DNA]</scope>
    <source>
        <strain evidence="2 3">DSM 43067</strain>
    </source>
</reference>
<feature type="domain" description="Methyltransferase" evidence="1">
    <location>
        <begin position="54"/>
        <end position="125"/>
    </location>
</feature>
<dbReference type="SUPFAM" id="SSF53335">
    <property type="entry name" value="S-adenosyl-L-methionine-dependent methyltransferases"/>
    <property type="match status" value="1"/>
</dbReference>
<dbReference type="AlphaFoldDB" id="A0A1I5XVZ7"/>
<dbReference type="Pfam" id="PF13649">
    <property type="entry name" value="Methyltransf_25"/>
    <property type="match status" value="1"/>
</dbReference>
<dbReference type="InterPro" id="IPR029063">
    <property type="entry name" value="SAM-dependent_MTases_sf"/>
</dbReference>
<dbReference type="STRING" id="1993.SAMN04489713_12881"/>
<name>A0A1I5XVZ7_9ACTN</name>
<dbReference type="PANTHER" id="PTHR43464:SF82">
    <property type="entry name" value="METHYLTRANSFERASE DOMAIN-CONTAINING PROTEIN"/>
    <property type="match status" value="1"/>
</dbReference>
<dbReference type="InParanoid" id="A0A1I5XVZ7"/>
<dbReference type="GO" id="GO:0032259">
    <property type="term" value="P:methylation"/>
    <property type="evidence" value="ECO:0007669"/>
    <property type="project" value="UniProtKB-KW"/>
</dbReference>
<evidence type="ECO:0000259" key="1">
    <source>
        <dbReference type="Pfam" id="PF13649"/>
    </source>
</evidence>
<sequence length="266" mass="29016">MEVVDSERVRACFDGGRPDIAALWELCVLFEWPDRAAAVDGIAAWLGPADGLSVLDLACGTGFPAIELAARGYDMTCSDGSDLMLEHFRANAARAGADLDAAQVLWHDLGEFYGRTFDVVMCRGGGSYLYAGTWDKDAEPDPAALSEAIGQFAAMVRPGGRLYLDIMHADDLARREPARTEHPPVSIGGRVVRLSETTVNHVESGTRTWRSTLVVDGSAYEFERRSHHMDHPALVEMLTGAGLTDVRPEAIPGEHYQVFTARRPEL</sequence>
<dbReference type="Proteomes" id="UP000183413">
    <property type="component" value="Unassembled WGS sequence"/>
</dbReference>
<dbReference type="InterPro" id="IPR041698">
    <property type="entry name" value="Methyltransf_25"/>
</dbReference>
<keyword evidence="2" id="KW-0489">Methyltransferase</keyword>
<dbReference type="CDD" id="cd02440">
    <property type="entry name" value="AdoMet_MTases"/>
    <property type="match status" value="1"/>
</dbReference>
<accession>A0A1I5XVZ7</accession>
<dbReference type="EMBL" id="FOVH01000028">
    <property type="protein sequence ID" value="SFQ36161.1"/>
    <property type="molecule type" value="Genomic_DNA"/>
</dbReference>
<dbReference type="PANTHER" id="PTHR43464">
    <property type="entry name" value="METHYLTRANSFERASE"/>
    <property type="match status" value="1"/>
</dbReference>
<evidence type="ECO:0000313" key="3">
    <source>
        <dbReference type="Proteomes" id="UP000183413"/>
    </source>
</evidence>
<organism evidence="2 3">
    <name type="scientific">Actinomadura madurae</name>
    <dbReference type="NCBI Taxonomy" id="1993"/>
    <lineage>
        <taxon>Bacteria</taxon>
        <taxon>Bacillati</taxon>
        <taxon>Actinomycetota</taxon>
        <taxon>Actinomycetes</taxon>
        <taxon>Streptosporangiales</taxon>
        <taxon>Thermomonosporaceae</taxon>
        <taxon>Actinomadura</taxon>
    </lineage>
</organism>
<dbReference type="eggNOG" id="COG1041">
    <property type="taxonomic scope" value="Bacteria"/>
</dbReference>
<keyword evidence="2" id="KW-0808">Transferase</keyword>
<gene>
    <name evidence="2" type="ORF">SAMN04489713_12881</name>
</gene>
<protein>
    <submittedName>
        <fullName evidence="2">Methyltransferase domain-containing protein</fullName>
    </submittedName>
</protein>
<keyword evidence="3" id="KW-1185">Reference proteome</keyword>
<proteinExistence type="predicted"/>
<dbReference type="Gene3D" id="3.40.50.150">
    <property type="entry name" value="Vaccinia Virus protein VP39"/>
    <property type="match status" value="1"/>
</dbReference>